<dbReference type="Pfam" id="PF03704">
    <property type="entry name" value="BTAD"/>
    <property type="match status" value="1"/>
</dbReference>
<dbReference type="CDD" id="cd15831">
    <property type="entry name" value="BTAD"/>
    <property type="match status" value="1"/>
</dbReference>
<feature type="region of interest" description="Disordered" evidence="7">
    <location>
        <begin position="256"/>
        <end position="279"/>
    </location>
</feature>
<evidence type="ECO:0000256" key="6">
    <source>
        <dbReference type="PROSITE-ProRule" id="PRU01091"/>
    </source>
</evidence>
<evidence type="ECO:0000256" key="2">
    <source>
        <dbReference type="ARBA" id="ARBA00023012"/>
    </source>
</evidence>
<dbReference type="PANTHER" id="PTHR35807:SF1">
    <property type="entry name" value="TRANSCRIPTIONAL REGULATOR REDD"/>
    <property type="match status" value="1"/>
</dbReference>
<name>A0A3A9YP29_9ACTN</name>
<dbReference type="SUPFAM" id="SSF48452">
    <property type="entry name" value="TPR-like"/>
    <property type="match status" value="1"/>
</dbReference>
<dbReference type="Proteomes" id="UP000272474">
    <property type="component" value="Unassembled WGS sequence"/>
</dbReference>
<gene>
    <name evidence="9" type="ORF">D7294_26120</name>
</gene>
<feature type="domain" description="OmpR/PhoB-type" evidence="8">
    <location>
        <begin position="1"/>
        <end position="94"/>
    </location>
</feature>
<dbReference type="OrthoDB" id="4336084at2"/>
<dbReference type="Gene3D" id="1.10.10.10">
    <property type="entry name" value="Winged helix-like DNA-binding domain superfamily/Winged helix DNA-binding domain"/>
    <property type="match status" value="1"/>
</dbReference>
<proteinExistence type="inferred from homology"/>
<accession>A0A3A9YP29</accession>
<evidence type="ECO:0000313" key="10">
    <source>
        <dbReference type="Proteomes" id="UP000272474"/>
    </source>
</evidence>
<evidence type="ECO:0000256" key="4">
    <source>
        <dbReference type="ARBA" id="ARBA00023125"/>
    </source>
</evidence>
<dbReference type="InterPro" id="IPR036388">
    <property type="entry name" value="WH-like_DNA-bd_sf"/>
</dbReference>
<dbReference type="SMART" id="SM00862">
    <property type="entry name" value="Trans_reg_C"/>
    <property type="match status" value="1"/>
</dbReference>
<comment type="similarity">
    <text evidence="1">Belongs to the AfsR/DnrI/RedD regulatory family.</text>
</comment>
<protein>
    <recommendedName>
        <fullName evidence="8">OmpR/PhoB-type domain-containing protein</fullName>
    </recommendedName>
</protein>
<keyword evidence="10" id="KW-1185">Reference proteome</keyword>
<dbReference type="AlphaFoldDB" id="A0A3A9YP29"/>
<dbReference type="SUPFAM" id="SSF46894">
    <property type="entry name" value="C-terminal effector domain of the bipartite response regulators"/>
    <property type="match status" value="1"/>
</dbReference>
<keyword evidence="5" id="KW-0804">Transcription</keyword>
<keyword evidence="4 6" id="KW-0238">DNA-binding</keyword>
<dbReference type="PANTHER" id="PTHR35807">
    <property type="entry name" value="TRANSCRIPTIONAL REGULATOR REDD-RELATED"/>
    <property type="match status" value="1"/>
</dbReference>
<dbReference type="GO" id="GO:0003677">
    <property type="term" value="F:DNA binding"/>
    <property type="evidence" value="ECO:0007669"/>
    <property type="project" value="UniProtKB-UniRule"/>
</dbReference>
<feature type="DNA-binding region" description="OmpR/PhoB-type" evidence="6">
    <location>
        <begin position="1"/>
        <end position="94"/>
    </location>
</feature>
<keyword evidence="2" id="KW-0902">Two-component regulatory system</keyword>
<dbReference type="RefSeq" id="WP_120684011.1">
    <property type="nucleotide sequence ID" value="NZ_RBAL01000021.1"/>
</dbReference>
<sequence length="279" mass="30649">MRYNMLGLLRVTSDKGTTYVGARKVETLLAALLIRSDQVVASSRLKDEIWGGSAPKRASAAMHVYVSQLRKALAAEPGNESPIVTRPPGYMLRLGPGDELDVREFETWVRQGRAHLESGRLEAACASLKAALAMWRGPALVGVSGGAMIGAFVAYLEDARVQCYEMLIDAQLAMGRHRELVGQLQALINDYPLSEVFYRQLMLTLYRSERQAEALRVYDGARRVLRDELGLEPGKPLRDLQRAILLADPRLDSRPGEVAPAHLTPRPAPRLDPVAALGA</sequence>
<dbReference type="InterPro" id="IPR005158">
    <property type="entry name" value="BTAD"/>
</dbReference>
<reference evidence="9 10" key="1">
    <citation type="journal article" date="2014" name="Int. J. Syst. Evol. Microbiol.">
        <title>Streptomyces hoynatensis sp. nov., isolated from deep marine sediment.</title>
        <authorList>
            <person name="Veyisoglu A."/>
            <person name="Sahin N."/>
        </authorList>
    </citation>
    <scope>NUCLEOTIDE SEQUENCE [LARGE SCALE GENOMIC DNA]</scope>
    <source>
        <strain evidence="9 10">KCTC 29097</strain>
    </source>
</reference>
<evidence type="ECO:0000259" key="8">
    <source>
        <dbReference type="PROSITE" id="PS51755"/>
    </source>
</evidence>
<evidence type="ECO:0000256" key="3">
    <source>
        <dbReference type="ARBA" id="ARBA00023015"/>
    </source>
</evidence>
<dbReference type="GO" id="GO:0000160">
    <property type="term" value="P:phosphorelay signal transduction system"/>
    <property type="evidence" value="ECO:0007669"/>
    <property type="project" value="UniProtKB-KW"/>
</dbReference>
<dbReference type="SMART" id="SM01043">
    <property type="entry name" value="BTAD"/>
    <property type="match status" value="1"/>
</dbReference>
<keyword evidence="3" id="KW-0805">Transcription regulation</keyword>
<dbReference type="InterPro" id="IPR001867">
    <property type="entry name" value="OmpR/PhoB-type_DNA-bd"/>
</dbReference>
<evidence type="ECO:0000256" key="1">
    <source>
        <dbReference type="ARBA" id="ARBA00005820"/>
    </source>
</evidence>
<comment type="caution">
    <text evidence="9">The sequence shown here is derived from an EMBL/GenBank/DDBJ whole genome shotgun (WGS) entry which is preliminary data.</text>
</comment>
<dbReference type="InterPro" id="IPR011990">
    <property type="entry name" value="TPR-like_helical_dom_sf"/>
</dbReference>
<evidence type="ECO:0000256" key="5">
    <source>
        <dbReference type="ARBA" id="ARBA00023163"/>
    </source>
</evidence>
<dbReference type="PROSITE" id="PS51755">
    <property type="entry name" value="OMPR_PHOB"/>
    <property type="match status" value="1"/>
</dbReference>
<dbReference type="InterPro" id="IPR016032">
    <property type="entry name" value="Sig_transdc_resp-reg_C-effctor"/>
</dbReference>
<evidence type="ECO:0000256" key="7">
    <source>
        <dbReference type="SAM" id="MobiDB-lite"/>
    </source>
</evidence>
<evidence type="ECO:0000313" key="9">
    <source>
        <dbReference type="EMBL" id="RKN37848.1"/>
    </source>
</evidence>
<dbReference type="InterPro" id="IPR051677">
    <property type="entry name" value="AfsR-DnrI-RedD_regulator"/>
</dbReference>
<dbReference type="EMBL" id="RBAL01000021">
    <property type="protein sequence ID" value="RKN37848.1"/>
    <property type="molecule type" value="Genomic_DNA"/>
</dbReference>
<dbReference type="Gene3D" id="1.25.40.10">
    <property type="entry name" value="Tetratricopeptide repeat domain"/>
    <property type="match status" value="1"/>
</dbReference>
<organism evidence="9 10">
    <name type="scientific">Streptomyces hoynatensis</name>
    <dbReference type="NCBI Taxonomy" id="1141874"/>
    <lineage>
        <taxon>Bacteria</taxon>
        <taxon>Bacillati</taxon>
        <taxon>Actinomycetota</taxon>
        <taxon>Actinomycetes</taxon>
        <taxon>Kitasatosporales</taxon>
        <taxon>Streptomycetaceae</taxon>
        <taxon>Streptomyces</taxon>
    </lineage>
</organism>
<dbReference type="Pfam" id="PF00486">
    <property type="entry name" value="Trans_reg_C"/>
    <property type="match status" value="1"/>
</dbReference>
<dbReference type="GO" id="GO:0006355">
    <property type="term" value="P:regulation of DNA-templated transcription"/>
    <property type="evidence" value="ECO:0007669"/>
    <property type="project" value="InterPro"/>
</dbReference>